<dbReference type="KEGG" id="psn:Pedsa_2212"/>
<keyword evidence="3" id="KW-0804">Transcription</keyword>
<reference evidence="6" key="2">
    <citation type="submission" date="2011-02" db="EMBL/GenBank/DDBJ databases">
        <title>The complete genome of Pedobacter saltans DSM 12145.</title>
        <authorList>
            <consortium name="US DOE Joint Genome Institute (JGI-PGF)"/>
            <person name="Lucas S."/>
            <person name="Copeland A."/>
            <person name="Lapidus A."/>
            <person name="Bruce D."/>
            <person name="Goodwin L."/>
            <person name="Pitluck S."/>
            <person name="Kyrpides N."/>
            <person name="Mavromatis K."/>
            <person name="Pagani I."/>
            <person name="Ivanova N."/>
            <person name="Ovchinnikova G."/>
            <person name="Lu M."/>
            <person name="Detter J.C."/>
            <person name="Han C."/>
            <person name="Land M."/>
            <person name="Hauser L."/>
            <person name="Markowitz V."/>
            <person name="Cheng J.-F."/>
            <person name="Hugenholtz P."/>
            <person name="Woyke T."/>
            <person name="Wu D."/>
            <person name="Tindall B."/>
            <person name="Pomrenke H.G."/>
            <person name="Brambilla E."/>
            <person name="Klenk H.-P."/>
            <person name="Eisen J.A."/>
        </authorList>
    </citation>
    <scope>NUCLEOTIDE SEQUENCE [LARGE SCALE GENOMIC DNA]</scope>
    <source>
        <strain evidence="6">ATCC 51119 / DSM 12145 / JCM 21818 / LMG 10337 / NBRC 100064 / NCIMB 13643</strain>
    </source>
</reference>
<dbReference type="SUPFAM" id="SSF53822">
    <property type="entry name" value="Periplasmic binding protein-like I"/>
    <property type="match status" value="1"/>
</dbReference>
<dbReference type="GO" id="GO:0003700">
    <property type="term" value="F:DNA-binding transcription factor activity"/>
    <property type="evidence" value="ECO:0007669"/>
    <property type="project" value="TreeGrafter"/>
</dbReference>
<reference evidence="5 6" key="1">
    <citation type="journal article" date="2011" name="Stand. Genomic Sci.">
        <title>Complete genome sequence of the gliding, heparinolytic Pedobacter saltans type strain (113).</title>
        <authorList>
            <person name="Liolios K."/>
            <person name="Sikorski J."/>
            <person name="Lu M."/>
            <person name="Nolan M."/>
            <person name="Lapidus A."/>
            <person name="Lucas S."/>
            <person name="Hammon N."/>
            <person name="Deshpande S."/>
            <person name="Cheng J.F."/>
            <person name="Tapia R."/>
            <person name="Han C."/>
            <person name="Goodwin L."/>
            <person name="Pitluck S."/>
            <person name="Huntemann M."/>
            <person name="Ivanova N."/>
            <person name="Pagani I."/>
            <person name="Mavromatis K."/>
            <person name="Ovchinikova G."/>
            <person name="Pati A."/>
            <person name="Chen A."/>
            <person name="Palaniappan K."/>
            <person name="Land M."/>
            <person name="Hauser L."/>
            <person name="Brambilla E.M."/>
            <person name="Kotsyurbenko O."/>
            <person name="Rohde M."/>
            <person name="Tindall B.J."/>
            <person name="Abt B."/>
            <person name="Goker M."/>
            <person name="Detter J.C."/>
            <person name="Woyke T."/>
            <person name="Bristow J."/>
            <person name="Eisen J.A."/>
            <person name="Markowitz V."/>
            <person name="Hugenholtz P."/>
            <person name="Klenk H.P."/>
            <person name="Kyrpides N.C."/>
        </authorList>
    </citation>
    <scope>NUCLEOTIDE SEQUENCE [LARGE SCALE GENOMIC DNA]</scope>
    <source>
        <strain evidence="6">ATCC 51119 / DSM 12145 / JCM 21818 / LMG 10337 / NBRC 100064 / NCIMB 13643</strain>
    </source>
</reference>
<evidence type="ECO:0000256" key="1">
    <source>
        <dbReference type="ARBA" id="ARBA00023015"/>
    </source>
</evidence>
<dbReference type="PANTHER" id="PTHR30146:SF109">
    <property type="entry name" value="HTH-TYPE TRANSCRIPTIONAL REGULATOR GALS"/>
    <property type="match status" value="1"/>
</dbReference>
<evidence type="ECO:0000313" key="5">
    <source>
        <dbReference type="EMBL" id="ADY52764.1"/>
    </source>
</evidence>
<dbReference type="PANTHER" id="PTHR30146">
    <property type="entry name" value="LACI-RELATED TRANSCRIPTIONAL REPRESSOR"/>
    <property type="match status" value="1"/>
</dbReference>
<dbReference type="RefSeq" id="WP_013633250.1">
    <property type="nucleotide sequence ID" value="NC_015177.1"/>
</dbReference>
<gene>
    <name evidence="5" type="ordered locus">Pedsa_2212</name>
</gene>
<organism evidence="5 6">
    <name type="scientific">Pseudopedobacter saltans (strain ATCC 51119 / DSM 12145 / JCM 21818 / CCUG 39354 / LMG 10337 / NBRC 100064 / NCIMB 13643)</name>
    <name type="common">Pedobacter saltans</name>
    <dbReference type="NCBI Taxonomy" id="762903"/>
    <lineage>
        <taxon>Bacteria</taxon>
        <taxon>Pseudomonadati</taxon>
        <taxon>Bacteroidota</taxon>
        <taxon>Sphingobacteriia</taxon>
        <taxon>Sphingobacteriales</taxon>
        <taxon>Sphingobacteriaceae</taxon>
        <taxon>Pseudopedobacter</taxon>
    </lineage>
</organism>
<keyword evidence="2" id="KW-0238">DNA-binding</keyword>
<dbReference type="SUPFAM" id="SSF47413">
    <property type="entry name" value="lambda repressor-like DNA-binding domains"/>
    <property type="match status" value="1"/>
</dbReference>
<dbReference type="AlphaFoldDB" id="F0SBS3"/>
<dbReference type="Pfam" id="PF13377">
    <property type="entry name" value="Peripla_BP_3"/>
    <property type="match status" value="1"/>
</dbReference>
<dbReference type="InterPro" id="IPR000843">
    <property type="entry name" value="HTH_LacI"/>
</dbReference>
<evidence type="ECO:0000256" key="2">
    <source>
        <dbReference type="ARBA" id="ARBA00023125"/>
    </source>
</evidence>
<name>F0SBS3_PSESL</name>
<dbReference type="Pfam" id="PF00356">
    <property type="entry name" value="LacI"/>
    <property type="match status" value="1"/>
</dbReference>
<sequence>MKIQSVTIKDIAAEVGMSVSSVSRALSDHPHISEDTKQKVKEAATKLGYRYNALAAALRNSRSKTIGLIVPRISMSFQSAVITAIQNKLQEFNYNVIICQSNESPEIERNLVQILNASRVDGLIVSCSIYTEDFSHFSEYQKEGVPIIFYDRVPTNFQAHKIKGDDFFGAYQSTMHLIDKGCERIVHIGGPLSCNQYVERFNGYKEALVKKKKCFEEGMAHFHELSQENALKSVSELYDRYKPDAFFTSNDSAALAVIQYAKSKNLNIPKDLKLVGYSNDNRTTISCPQISSVEQFPHEMGEQAAILMMDLLDNKVKTGRSFISLTTPVELIERESSF</sequence>
<dbReference type="InterPro" id="IPR028082">
    <property type="entry name" value="Peripla_BP_I"/>
</dbReference>
<keyword evidence="6" id="KW-1185">Reference proteome</keyword>
<dbReference type="SMART" id="SM00354">
    <property type="entry name" value="HTH_LACI"/>
    <property type="match status" value="1"/>
</dbReference>
<evidence type="ECO:0000313" key="6">
    <source>
        <dbReference type="Proteomes" id="UP000000310"/>
    </source>
</evidence>
<dbReference type="EMBL" id="CP002545">
    <property type="protein sequence ID" value="ADY52764.1"/>
    <property type="molecule type" value="Genomic_DNA"/>
</dbReference>
<dbReference type="CDD" id="cd01392">
    <property type="entry name" value="HTH_LacI"/>
    <property type="match status" value="1"/>
</dbReference>
<dbReference type="InterPro" id="IPR046335">
    <property type="entry name" value="LacI/GalR-like_sensor"/>
</dbReference>
<dbReference type="InterPro" id="IPR010982">
    <property type="entry name" value="Lambda_DNA-bd_dom_sf"/>
</dbReference>
<dbReference type="Gene3D" id="3.40.50.2300">
    <property type="match status" value="2"/>
</dbReference>
<dbReference type="GO" id="GO:0000976">
    <property type="term" value="F:transcription cis-regulatory region binding"/>
    <property type="evidence" value="ECO:0007669"/>
    <property type="project" value="TreeGrafter"/>
</dbReference>
<evidence type="ECO:0000259" key="4">
    <source>
        <dbReference type="PROSITE" id="PS50932"/>
    </source>
</evidence>
<dbReference type="OrthoDB" id="9803256at2"/>
<dbReference type="Proteomes" id="UP000000310">
    <property type="component" value="Chromosome"/>
</dbReference>
<dbReference type="PROSITE" id="PS50932">
    <property type="entry name" value="HTH_LACI_2"/>
    <property type="match status" value="1"/>
</dbReference>
<proteinExistence type="predicted"/>
<dbReference type="CDD" id="cd06267">
    <property type="entry name" value="PBP1_LacI_sugar_binding-like"/>
    <property type="match status" value="1"/>
</dbReference>
<dbReference type="HOGENOM" id="CLU_037628_6_0_10"/>
<dbReference type="Gene3D" id="1.10.260.40">
    <property type="entry name" value="lambda repressor-like DNA-binding domains"/>
    <property type="match status" value="1"/>
</dbReference>
<keyword evidence="1" id="KW-0805">Transcription regulation</keyword>
<dbReference type="STRING" id="762903.Pedsa_2212"/>
<accession>F0SBS3</accession>
<feature type="domain" description="HTH lacI-type" evidence="4">
    <location>
        <begin position="6"/>
        <end position="60"/>
    </location>
</feature>
<dbReference type="eggNOG" id="COG1609">
    <property type="taxonomic scope" value="Bacteria"/>
</dbReference>
<evidence type="ECO:0000256" key="3">
    <source>
        <dbReference type="ARBA" id="ARBA00023163"/>
    </source>
</evidence>
<protein>
    <submittedName>
        <fullName evidence="5">Transcriptional regulator, LacI family</fullName>
    </submittedName>
</protein>